<protein>
    <submittedName>
        <fullName evidence="1">Bacteriophage protein</fullName>
    </submittedName>
</protein>
<dbReference type="AlphaFoldDB" id="G4CJF2"/>
<dbReference type="OrthoDB" id="9032474at2"/>
<dbReference type="Pfam" id="PF06995">
    <property type="entry name" value="Phage_P2_GpU"/>
    <property type="match status" value="1"/>
</dbReference>
<accession>G4CJF2</accession>
<organism evidence="1 2">
    <name type="scientific">Neisseria shayeganii 871</name>
    <dbReference type="NCBI Taxonomy" id="1032488"/>
    <lineage>
        <taxon>Bacteria</taxon>
        <taxon>Pseudomonadati</taxon>
        <taxon>Pseudomonadota</taxon>
        <taxon>Betaproteobacteria</taxon>
        <taxon>Neisseriales</taxon>
        <taxon>Neisseriaceae</taxon>
        <taxon>Neisseria</taxon>
    </lineage>
</organism>
<evidence type="ECO:0000313" key="1">
    <source>
        <dbReference type="EMBL" id="EGY52003.1"/>
    </source>
</evidence>
<dbReference type="EMBL" id="AGAY01000061">
    <property type="protein sequence ID" value="EGY52003.1"/>
    <property type="molecule type" value="Genomic_DNA"/>
</dbReference>
<dbReference type="InterPro" id="IPR009734">
    <property type="entry name" value="Myoviridae_GpU"/>
</dbReference>
<dbReference type="HOGENOM" id="CLU_080665_0_0_4"/>
<dbReference type="Proteomes" id="UP000003019">
    <property type="component" value="Unassembled WGS sequence"/>
</dbReference>
<evidence type="ECO:0000313" key="2">
    <source>
        <dbReference type="Proteomes" id="UP000003019"/>
    </source>
</evidence>
<keyword evidence="2" id="KW-1185">Reference proteome</keyword>
<gene>
    <name evidence="1" type="ORF">HMPREF9371_1742</name>
</gene>
<dbReference type="STRING" id="1032488.HMPREF9371_1742"/>
<proteinExistence type="predicted"/>
<reference evidence="1 2" key="1">
    <citation type="submission" date="2011-05" db="EMBL/GenBank/DDBJ databases">
        <authorList>
            <person name="Muzny D."/>
            <person name="Qin X."/>
            <person name="Deng J."/>
            <person name="Jiang H."/>
            <person name="Liu Y."/>
            <person name="Qu J."/>
            <person name="Song X.-Z."/>
            <person name="Zhang L."/>
            <person name="Thornton R."/>
            <person name="Coyle M."/>
            <person name="Francisco L."/>
            <person name="Jackson L."/>
            <person name="Javaid M."/>
            <person name="Korchina V."/>
            <person name="Kovar C."/>
            <person name="Mata R."/>
            <person name="Mathew T."/>
            <person name="Ngo R."/>
            <person name="Nguyen L."/>
            <person name="Nguyen N."/>
            <person name="Okwuonu G."/>
            <person name="Ongeri F."/>
            <person name="Pham C."/>
            <person name="Simmons D."/>
            <person name="Wilczek-Boney K."/>
            <person name="Hale W."/>
            <person name="Jakkamsetti A."/>
            <person name="Pham P."/>
            <person name="Ruth R."/>
            <person name="San Lucas F."/>
            <person name="Warren J."/>
            <person name="Zhang J."/>
            <person name="Zhao Z."/>
            <person name="Zhou C."/>
            <person name="Zhu D."/>
            <person name="Lee S."/>
            <person name="Bess C."/>
            <person name="Blankenburg K."/>
            <person name="Forbes L."/>
            <person name="Fu Q."/>
            <person name="Gubbala S."/>
            <person name="Hirani K."/>
            <person name="Jayaseelan J.C."/>
            <person name="Lara F."/>
            <person name="Munidasa M."/>
            <person name="Palculict T."/>
            <person name="Patil S."/>
            <person name="Pu L.-L."/>
            <person name="Saada N."/>
            <person name="Tang L."/>
            <person name="Weissenberger G."/>
            <person name="Zhu Y."/>
            <person name="Hemphill L."/>
            <person name="Shang Y."/>
            <person name="Youmans B."/>
            <person name="Ayvaz T."/>
            <person name="Ross M."/>
            <person name="Santibanez J."/>
            <person name="Aqrawi P."/>
            <person name="Gross S."/>
            <person name="Joshi V."/>
            <person name="Fowler G."/>
            <person name="Nazareth L."/>
            <person name="Reid J."/>
            <person name="Worley K."/>
            <person name="Petrosino J."/>
            <person name="Highlander S."/>
            <person name="Gibbs R."/>
        </authorList>
    </citation>
    <scope>NUCLEOTIDE SEQUENCE [LARGE SCALE GENOMIC DNA]</scope>
    <source>
        <strain evidence="1 2">871</strain>
    </source>
</reference>
<dbReference type="PATRIC" id="fig|1032488.3.peg.1648"/>
<name>G4CJF2_9NEIS</name>
<sequence>MYAMLGDVRFEFLNSFSDFEENHAALFAKHEVLAGRPRLQAMGNELTGIRFSLRLHWQLGDVDAAYKGLIGAKEAQQAVSLVFGSGRFMGWFVIESVSARTLIQDGQGRTAARELDVELTEFVGDPNNPLPTPGVATGGKNPLLAMLPESVQGTASQIADAVETGVRIYRTVEREIGQIQDLITHAQDLRNDPLALFGVLGDAAGIGGAALGKLNRLPEMGKWFGDLSGAAEMLGYGSQAARELSGGMAAIRGGMESGSVGGWLDAGAEAVAAATDSLANGSRGVQSLTAWLATRKDGQ</sequence>
<dbReference type="RefSeq" id="WP_009119431.1">
    <property type="nucleotide sequence ID" value="NZ_JH164926.1"/>
</dbReference>
<comment type="caution">
    <text evidence="1">The sequence shown here is derived from an EMBL/GenBank/DDBJ whole genome shotgun (WGS) entry which is preliminary data.</text>
</comment>